<keyword evidence="15" id="KW-0812">Transmembrane</keyword>
<evidence type="ECO:0000256" key="2">
    <source>
        <dbReference type="ARBA" id="ARBA00022518"/>
    </source>
</evidence>
<evidence type="ECO:0000256" key="12">
    <source>
        <dbReference type="ARBA" id="ARBA00041012"/>
    </source>
</evidence>
<dbReference type="PANTHER" id="PTHR11890:SF44">
    <property type="entry name" value="X-LINKED INTERLEUKIN-1 RECEPTOR ACCESSORY PROTEIN-LIKE 2"/>
    <property type="match status" value="1"/>
</dbReference>
<evidence type="ECO:0000256" key="1">
    <source>
        <dbReference type="ARBA" id="ARBA00009752"/>
    </source>
</evidence>
<dbReference type="InterPro" id="IPR013098">
    <property type="entry name" value="Ig_I-set"/>
</dbReference>
<evidence type="ECO:0000256" key="9">
    <source>
        <dbReference type="ARBA" id="ARBA00023258"/>
    </source>
</evidence>
<feature type="domain" description="Ig-like" evidence="17">
    <location>
        <begin position="521"/>
        <end position="604"/>
    </location>
</feature>
<dbReference type="PROSITE" id="PS50835">
    <property type="entry name" value="IG_LIKE"/>
    <property type="match status" value="6"/>
</dbReference>
<dbReference type="EMBL" id="CALNXK010000482">
    <property type="protein sequence ID" value="CAH3186461.1"/>
    <property type="molecule type" value="Genomic_DNA"/>
</dbReference>
<dbReference type="InterPro" id="IPR036179">
    <property type="entry name" value="Ig-like_dom_sf"/>
</dbReference>
<dbReference type="Gene3D" id="3.40.50.10140">
    <property type="entry name" value="Toll/interleukin-1 receptor homology (TIR) domain"/>
    <property type="match status" value="1"/>
</dbReference>
<dbReference type="SMART" id="SM00409">
    <property type="entry name" value="IG"/>
    <property type="match status" value="5"/>
</dbReference>
<keyword evidence="8" id="KW-0325">Glycoprotein</keyword>
<keyword evidence="15" id="KW-0472">Membrane</keyword>
<feature type="domain" description="TIR" evidence="16">
    <location>
        <begin position="715"/>
        <end position="847"/>
    </location>
</feature>
<keyword evidence="6" id="KW-0520">NAD</keyword>
<evidence type="ECO:0000256" key="3">
    <source>
        <dbReference type="ARBA" id="ARBA00022632"/>
    </source>
</evidence>
<evidence type="ECO:0000313" key="18">
    <source>
        <dbReference type="EMBL" id="CAH3186461.1"/>
    </source>
</evidence>
<dbReference type="Pfam" id="PF07679">
    <property type="entry name" value="I-set"/>
    <property type="match status" value="2"/>
</dbReference>
<evidence type="ECO:0000256" key="4">
    <source>
        <dbReference type="ARBA" id="ARBA00022801"/>
    </source>
</evidence>
<keyword evidence="19" id="KW-1185">Reference proteome</keyword>
<dbReference type="InterPro" id="IPR000157">
    <property type="entry name" value="TIR_dom"/>
</dbReference>
<keyword evidence="9" id="KW-0945">Host-virus interaction</keyword>
<dbReference type="InterPro" id="IPR035897">
    <property type="entry name" value="Toll_tir_struct_dom_sf"/>
</dbReference>
<keyword evidence="7" id="KW-1015">Disulfide bond</keyword>
<evidence type="ECO:0000256" key="5">
    <source>
        <dbReference type="ARBA" id="ARBA00022830"/>
    </source>
</evidence>
<comment type="subunit">
    <text evidence="11">Interacts with host IFNA1.</text>
</comment>
<evidence type="ECO:0000256" key="14">
    <source>
        <dbReference type="SAM" id="MobiDB-lite"/>
    </source>
</evidence>
<keyword evidence="4" id="KW-0378">Hydrolase</keyword>
<dbReference type="InterPro" id="IPR007110">
    <property type="entry name" value="Ig-like_dom"/>
</dbReference>
<dbReference type="Pfam" id="PF13676">
    <property type="entry name" value="TIR_2"/>
    <property type="match status" value="1"/>
</dbReference>
<dbReference type="PROSITE" id="PS50104">
    <property type="entry name" value="TIR"/>
    <property type="match status" value="1"/>
</dbReference>
<proteinExistence type="inferred from homology"/>
<keyword evidence="10" id="KW-0393">Immunoglobulin domain</keyword>
<dbReference type="InterPro" id="IPR013783">
    <property type="entry name" value="Ig-like_fold"/>
</dbReference>
<feature type="region of interest" description="Disordered" evidence="14">
    <location>
        <begin position="627"/>
        <end position="648"/>
    </location>
</feature>
<dbReference type="InterPro" id="IPR015621">
    <property type="entry name" value="IL-1_rcpt_fam"/>
</dbReference>
<dbReference type="InterPro" id="IPR003599">
    <property type="entry name" value="Ig_sub"/>
</dbReference>
<gene>
    <name evidence="18" type="ORF">PLOB_00034909</name>
</gene>
<dbReference type="SMART" id="SM00255">
    <property type="entry name" value="TIR"/>
    <property type="match status" value="1"/>
</dbReference>
<keyword evidence="2" id="KW-0244">Early protein</keyword>
<keyword evidence="5" id="KW-1114">Inhibition of host interferon signaling pathway by virus</keyword>
<sequence>MELKCTFKGWPRPRVVWYNPDKKQIINGSEGFYISEQLDGEDTLTSLLRNLNIQEKHAGAYKCTGMNTITGWSTKISAYIDLHYRCLLPNAPQITSLEVFETAYLNVRLKCRVGVSPSNCDDNSLQWYFNNSSVKLKSGEKYDIQERKTNTKCKKDFSLTIVNATDADKGEYKCRYVCNFGYSRSSTIQLKVFPVSVQKGDKTSSPVDYYPNTTEMELKCTFKGWPRPRVVWYNPDKKQIINGSEGFYISEQLDGEDTLTSLLRNPDIQEKHAGAYKCTGMNNITGWSSEKSGYTDLNYRCLLPKAPQINSLEVFKTAYLNVRLKCRGGVSPSNCDDNSLQWYFNNSSVKLKSGEKYDIQERKTNTKCKKDFSLTIVNATDADKGEYECRYVCNFGYSRSSTIQLKVFPVSVERVYKTSSPVDYYPDTTEMELKCTFKGWPRPRVVWSNPENKQIINGSEGFYISEQLRGKDTLSSLLRNANIQEKHAGAYKCTGMNNITGWSSEKSGYTDLNYRCIIQAPQISSPRVSVTAYSNVSLKCLAFVRPSDCWDNSLRWYFNNSSGELKCGEKYDIQERKTNTKCKTDFILTIINVTEADEGKYKCQWLCEEYYPDDSRSSIIQLKVFPPPEEDSSTPSTQKTTNSTSTAPADTGAVAVAVATAHDNNESAGHWITATAILTSGFGLVLIVLTAYHFISKKFGKGYRACKHDFEKGVKSHQLFVSYSSKDMAWINENLIPILEKHSVSYSIHTRDFELGLPIVQNMADSVYGSRKVLIVLSDNYLVSNFCREELHMAVQREADSRDSSLILVAIDKLKKKKLPGPLRNKHLLDFEKLKIKQDWEKKLLNVVDGPGAKVA</sequence>
<evidence type="ECO:0000313" key="19">
    <source>
        <dbReference type="Proteomes" id="UP001159405"/>
    </source>
</evidence>
<evidence type="ECO:0000256" key="10">
    <source>
        <dbReference type="ARBA" id="ARBA00023319"/>
    </source>
</evidence>
<evidence type="ECO:0000259" key="17">
    <source>
        <dbReference type="PROSITE" id="PS50835"/>
    </source>
</evidence>
<feature type="transmembrane region" description="Helical" evidence="15">
    <location>
        <begin position="671"/>
        <end position="695"/>
    </location>
</feature>
<evidence type="ECO:0000256" key="13">
    <source>
        <dbReference type="ARBA" id="ARBA00045444"/>
    </source>
</evidence>
<keyword evidence="9" id="KW-0922">Interferon antiviral system evasion</keyword>
<evidence type="ECO:0000256" key="8">
    <source>
        <dbReference type="ARBA" id="ARBA00023180"/>
    </source>
</evidence>
<dbReference type="Gene3D" id="2.60.40.10">
    <property type="entry name" value="Immunoglobulins"/>
    <property type="match status" value="6"/>
</dbReference>
<name>A0ABN8S6U1_9CNID</name>
<evidence type="ECO:0000259" key="16">
    <source>
        <dbReference type="PROSITE" id="PS50104"/>
    </source>
</evidence>
<comment type="function">
    <text evidence="13">Counteracts the antiviral effects of host IFN-alpha/beta and key IFN-inducible proteins involved in viral RNA degradation suxh as host OAS1. Acts as a soluble IFN-alpha receptor and thus inhibits the interaction between host IFN-alpha and its receptor.</text>
</comment>
<organism evidence="18 19">
    <name type="scientific">Porites lobata</name>
    <dbReference type="NCBI Taxonomy" id="104759"/>
    <lineage>
        <taxon>Eukaryota</taxon>
        <taxon>Metazoa</taxon>
        <taxon>Cnidaria</taxon>
        <taxon>Anthozoa</taxon>
        <taxon>Hexacorallia</taxon>
        <taxon>Scleractinia</taxon>
        <taxon>Fungiina</taxon>
        <taxon>Poritidae</taxon>
        <taxon>Porites</taxon>
    </lineage>
</organism>
<feature type="domain" description="Ig-like" evidence="17">
    <location>
        <begin position="307"/>
        <end position="404"/>
    </location>
</feature>
<feature type="domain" description="Ig-like" evidence="17">
    <location>
        <begin position="194"/>
        <end position="295"/>
    </location>
</feature>
<keyword evidence="3" id="KW-1090">Inhibition of host innate immune response by virus</keyword>
<comment type="caution">
    <text evidence="18">The sequence shown here is derived from an EMBL/GenBank/DDBJ whole genome shotgun (WGS) entry which is preliminary data.</text>
</comment>
<comment type="similarity">
    <text evidence="1">Belongs to the interleukin-1 receptor family.</text>
</comment>
<feature type="domain" description="Ig-like" evidence="17">
    <location>
        <begin position="92"/>
        <end position="189"/>
    </location>
</feature>
<evidence type="ECO:0000256" key="6">
    <source>
        <dbReference type="ARBA" id="ARBA00023027"/>
    </source>
</evidence>
<dbReference type="CDD" id="cd00096">
    <property type="entry name" value="Ig"/>
    <property type="match status" value="3"/>
</dbReference>
<evidence type="ECO:0000256" key="15">
    <source>
        <dbReference type="SAM" id="Phobius"/>
    </source>
</evidence>
<keyword evidence="9" id="KW-0899">Viral immunoevasion</keyword>
<dbReference type="SUPFAM" id="SSF48726">
    <property type="entry name" value="Immunoglobulin"/>
    <property type="match status" value="6"/>
</dbReference>
<dbReference type="Proteomes" id="UP001159405">
    <property type="component" value="Unassembled WGS sequence"/>
</dbReference>
<evidence type="ECO:0000256" key="11">
    <source>
        <dbReference type="ARBA" id="ARBA00038761"/>
    </source>
</evidence>
<feature type="domain" description="Ig-like" evidence="17">
    <location>
        <begin position="409"/>
        <end position="510"/>
    </location>
</feature>
<protein>
    <recommendedName>
        <fullName evidence="12">Soluble interferon alpha/beta receptor OPG204</fullName>
    </recommendedName>
</protein>
<dbReference type="PANTHER" id="PTHR11890">
    <property type="entry name" value="INTERLEUKIN-1 RECEPTOR FAMILY MEMBER"/>
    <property type="match status" value="1"/>
</dbReference>
<evidence type="ECO:0000256" key="7">
    <source>
        <dbReference type="ARBA" id="ARBA00023157"/>
    </source>
</evidence>
<reference evidence="18 19" key="1">
    <citation type="submission" date="2022-05" db="EMBL/GenBank/DDBJ databases">
        <authorList>
            <consortium name="Genoscope - CEA"/>
            <person name="William W."/>
        </authorList>
    </citation>
    <scope>NUCLEOTIDE SEQUENCE [LARGE SCALE GENOMIC DNA]</scope>
</reference>
<accession>A0ABN8S6U1</accession>
<keyword evidence="15" id="KW-1133">Transmembrane helix</keyword>
<dbReference type="SUPFAM" id="SSF52200">
    <property type="entry name" value="Toll/Interleukin receptor TIR domain"/>
    <property type="match status" value="1"/>
</dbReference>
<feature type="domain" description="Ig-like" evidence="17">
    <location>
        <begin position="1"/>
        <end position="77"/>
    </location>
</feature>